<comment type="similarity">
    <text evidence="1">Belongs to the thioredoxin family.</text>
</comment>
<dbReference type="GO" id="GO:0047134">
    <property type="term" value="F:protein-disulfide reductase [NAD(P)H] activity"/>
    <property type="evidence" value="ECO:0007669"/>
    <property type="project" value="InterPro"/>
</dbReference>
<dbReference type="InterPro" id="IPR045108">
    <property type="entry name" value="TXNDC17-like"/>
</dbReference>
<organism evidence="4 5">
    <name type="scientific">Paragonimus westermani</name>
    <dbReference type="NCBI Taxonomy" id="34504"/>
    <lineage>
        <taxon>Eukaryota</taxon>
        <taxon>Metazoa</taxon>
        <taxon>Spiralia</taxon>
        <taxon>Lophotrochozoa</taxon>
        <taxon>Platyhelminthes</taxon>
        <taxon>Trematoda</taxon>
        <taxon>Digenea</taxon>
        <taxon>Plagiorchiida</taxon>
        <taxon>Troglotremata</taxon>
        <taxon>Troglotrematidae</taxon>
        <taxon>Paragonimus</taxon>
    </lineage>
</organism>
<reference evidence="4 5" key="1">
    <citation type="submission" date="2019-07" db="EMBL/GenBank/DDBJ databases">
        <title>Annotation for the trematode Paragonimus westermani.</title>
        <authorList>
            <person name="Choi Y.-J."/>
        </authorList>
    </citation>
    <scope>NUCLEOTIDE SEQUENCE [LARGE SCALE GENOMIC DNA]</scope>
    <source>
        <strain evidence="4">180907_Pwestermani</strain>
    </source>
</reference>
<evidence type="ECO:0000313" key="4">
    <source>
        <dbReference type="EMBL" id="KAF8561985.1"/>
    </source>
</evidence>
<dbReference type="Proteomes" id="UP000699462">
    <property type="component" value="Unassembled WGS sequence"/>
</dbReference>
<dbReference type="PANTHER" id="PTHR12452">
    <property type="entry name" value="42-9-9 PROTEIN-RELATED"/>
    <property type="match status" value="1"/>
</dbReference>
<comment type="caution">
    <text evidence="4">The sequence shown here is derived from an EMBL/GenBank/DDBJ whole genome shotgun (WGS) entry which is preliminary data.</text>
</comment>
<dbReference type="SUPFAM" id="SSF52833">
    <property type="entry name" value="Thioredoxin-like"/>
    <property type="match status" value="1"/>
</dbReference>
<evidence type="ECO:0000313" key="5">
    <source>
        <dbReference type="Proteomes" id="UP000699462"/>
    </source>
</evidence>
<feature type="domain" description="Thioredoxin" evidence="3">
    <location>
        <begin position="11"/>
        <end position="130"/>
    </location>
</feature>
<protein>
    <recommendedName>
        <fullName evidence="2">Thioredoxin domain-containing protein 17</fullName>
    </recommendedName>
</protein>
<evidence type="ECO:0000256" key="2">
    <source>
        <dbReference type="ARBA" id="ARBA00016949"/>
    </source>
</evidence>
<dbReference type="OrthoDB" id="78947at2759"/>
<proteinExistence type="inferred from homology"/>
<sequence length="135" mass="14808">MPAEQKYVESIAELESTAKSALAAGRRVSVFMIGSTDPQTGESWCADCRAAEPVVEACLKKTSDNDLFLMIEVGLRDAWKDPNNAFRKHPVYKLTVIPTMFLFCLDSGEIAVKCRLENDECKSAASVDKLLAGEC</sequence>
<dbReference type="EMBL" id="JTDF01021323">
    <property type="protein sequence ID" value="KAF8561985.1"/>
    <property type="molecule type" value="Genomic_DNA"/>
</dbReference>
<dbReference type="GO" id="GO:0005829">
    <property type="term" value="C:cytosol"/>
    <property type="evidence" value="ECO:0007669"/>
    <property type="project" value="TreeGrafter"/>
</dbReference>
<dbReference type="PANTHER" id="PTHR12452:SF0">
    <property type="entry name" value="THIOREDOXIN DOMAIN-CONTAINING PROTEIN 17"/>
    <property type="match status" value="1"/>
</dbReference>
<dbReference type="Pfam" id="PF06110">
    <property type="entry name" value="TXD17-like_Trx"/>
    <property type="match status" value="1"/>
</dbReference>
<evidence type="ECO:0000259" key="3">
    <source>
        <dbReference type="Pfam" id="PF06110"/>
    </source>
</evidence>
<dbReference type="InterPro" id="IPR036249">
    <property type="entry name" value="Thioredoxin-like_sf"/>
</dbReference>
<dbReference type="AlphaFoldDB" id="A0A8T0D2B2"/>
<accession>A0A8T0D2B2</accession>
<gene>
    <name evidence="4" type="ORF">P879_03220</name>
</gene>
<dbReference type="Gene3D" id="3.40.30.10">
    <property type="entry name" value="Glutaredoxin"/>
    <property type="match status" value="1"/>
</dbReference>
<keyword evidence="5" id="KW-1185">Reference proteome</keyword>
<name>A0A8T0D2B2_9TREM</name>
<evidence type="ECO:0000256" key="1">
    <source>
        <dbReference type="ARBA" id="ARBA00008987"/>
    </source>
</evidence>
<dbReference type="InterPro" id="IPR010357">
    <property type="entry name" value="TXNDC17_dom"/>
</dbReference>